<dbReference type="EMBL" id="JACHKF010000001">
    <property type="protein sequence ID" value="MBB6564803.1"/>
    <property type="molecule type" value="Genomic_DNA"/>
</dbReference>
<dbReference type="EMBL" id="JABJRC010000004">
    <property type="protein sequence ID" value="NOL42502.1"/>
    <property type="molecule type" value="Genomic_DNA"/>
</dbReference>
<reference evidence="3 6" key="2">
    <citation type="submission" date="2020-08" db="EMBL/GenBank/DDBJ databases">
        <title>Sequencing the genomes of 1000 actinobacteria strains.</title>
        <authorList>
            <person name="Klenk H.-P."/>
        </authorList>
    </citation>
    <scope>NUCLEOTIDE SEQUENCE [LARGE SCALE GENOMIC DNA]</scope>
    <source>
        <strain evidence="3 6">DSM 15626</strain>
    </source>
</reference>
<feature type="transmembrane region" description="Helical" evidence="2">
    <location>
        <begin position="39"/>
        <end position="61"/>
    </location>
</feature>
<gene>
    <name evidence="3" type="ORF">HNR71_000440</name>
    <name evidence="4" type="ORF">HPO96_19840</name>
</gene>
<reference evidence="4 5" key="1">
    <citation type="submission" date="2020-05" db="EMBL/GenBank/DDBJ databases">
        <title>Genome sequence of Kribbella sandramycini ATCC 39419.</title>
        <authorList>
            <person name="Maclea K.S."/>
            <person name="Fair J.L."/>
        </authorList>
    </citation>
    <scope>NUCLEOTIDE SEQUENCE [LARGE SCALE GENOMIC DNA]</scope>
    <source>
        <strain evidence="4 5">ATCC 39419</strain>
    </source>
</reference>
<feature type="region of interest" description="Disordered" evidence="1">
    <location>
        <begin position="1"/>
        <end position="23"/>
    </location>
</feature>
<dbReference type="RefSeq" id="WP_171674976.1">
    <property type="nucleotide sequence ID" value="NZ_BAAAGT010000001.1"/>
</dbReference>
<feature type="compositionally biased region" description="Basic and acidic residues" evidence="1">
    <location>
        <begin position="1"/>
        <end position="22"/>
    </location>
</feature>
<comment type="caution">
    <text evidence="4">The sequence shown here is derived from an EMBL/GenBank/DDBJ whole genome shotgun (WGS) entry which is preliminary data.</text>
</comment>
<dbReference type="Proteomes" id="UP000534306">
    <property type="component" value="Unassembled WGS sequence"/>
</dbReference>
<evidence type="ECO:0000256" key="1">
    <source>
        <dbReference type="SAM" id="MobiDB-lite"/>
    </source>
</evidence>
<protein>
    <submittedName>
        <fullName evidence="4">Uncharacterized protein</fullName>
    </submittedName>
</protein>
<keyword evidence="2" id="KW-0472">Membrane</keyword>
<name>A0A7Y4L1B5_9ACTN</name>
<keyword evidence="2" id="KW-1133">Transmembrane helix</keyword>
<proteinExistence type="predicted"/>
<evidence type="ECO:0000313" key="5">
    <source>
        <dbReference type="Proteomes" id="UP000534306"/>
    </source>
</evidence>
<dbReference type="AlphaFoldDB" id="A0A7Y4L1B5"/>
<keyword evidence="5" id="KW-1185">Reference proteome</keyword>
<keyword evidence="2" id="KW-0812">Transmembrane</keyword>
<organism evidence="4 5">
    <name type="scientific">Kribbella sandramycini</name>
    <dbReference type="NCBI Taxonomy" id="60450"/>
    <lineage>
        <taxon>Bacteria</taxon>
        <taxon>Bacillati</taxon>
        <taxon>Actinomycetota</taxon>
        <taxon>Actinomycetes</taxon>
        <taxon>Propionibacteriales</taxon>
        <taxon>Kribbellaceae</taxon>
        <taxon>Kribbella</taxon>
    </lineage>
</organism>
<evidence type="ECO:0000256" key="2">
    <source>
        <dbReference type="SAM" id="Phobius"/>
    </source>
</evidence>
<dbReference type="Proteomes" id="UP000553957">
    <property type="component" value="Unassembled WGS sequence"/>
</dbReference>
<evidence type="ECO:0000313" key="6">
    <source>
        <dbReference type="Proteomes" id="UP000553957"/>
    </source>
</evidence>
<accession>A0A7Y4L1B5</accession>
<evidence type="ECO:0000313" key="3">
    <source>
        <dbReference type="EMBL" id="MBB6564803.1"/>
    </source>
</evidence>
<sequence>MNLQDLRTELSTRAGETGDHPDLLPGVRQKIHRTKQRRAATAVASVAAVAAVAIAVVPGVVTNTQPDPSSTAPSDYERDGISIPGRIGADKLLGGWIGNQNQDRFSFSWTPTTNHIAVRATCTTESQRSKSVEIRIGQRVVATAQCNVGATITDTYGEETRPDSPLWLTTPVGRNTTVTADVIDSDTREPGDKTARVAVGIYSTTGSSDFRAVPQPGPRDFQDKGVVYRRQVGGDTLLGAAVSEPGAKEVRFRFTGTGAPLKLQPFCTADEGPLPTAYPYSVAMSIDGQPELSMSCGADSTDAGAVGSATFAAAVPAGREVEAVIKLRDGRKGTSTVPDNALLALGVYAQGPQRTVGGVQFDERIEIGGRTYRFDSFRSAPGPQKKVTIDAPVNQEFVLAYGGKNLGSTAPVQVQARAGTEIANGIEVEDGNDLGVGKDVIPAGPARTAAVVVTQGEPTGGTLAIAIYLPV</sequence>
<evidence type="ECO:0000313" key="4">
    <source>
        <dbReference type="EMBL" id="NOL42502.1"/>
    </source>
</evidence>